<feature type="transmembrane region" description="Helical" evidence="6">
    <location>
        <begin position="80"/>
        <end position="98"/>
    </location>
</feature>
<comment type="subcellular location">
    <subcellularLocation>
        <location evidence="1">Membrane</location>
        <topology evidence="1">Multi-pass membrane protein</topology>
    </subcellularLocation>
</comment>
<organism evidence="8 9">
    <name type="scientific">Serinicoccus chungangensis</name>
    <dbReference type="NCBI Taxonomy" id="767452"/>
    <lineage>
        <taxon>Bacteria</taxon>
        <taxon>Bacillati</taxon>
        <taxon>Actinomycetota</taxon>
        <taxon>Actinomycetes</taxon>
        <taxon>Micrococcales</taxon>
        <taxon>Ornithinimicrobiaceae</taxon>
        <taxon>Serinicoccus</taxon>
    </lineage>
</organism>
<evidence type="ECO:0000256" key="1">
    <source>
        <dbReference type="ARBA" id="ARBA00004141"/>
    </source>
</evidence>
<feature type="transmembrane region" description="Helical" evidence="6">
    <location>
        <begin position="12"/>
        <end position="38"/>
    </location>
</feature>
<comment type="similarity">
    <text evidence="2">Belongs to the GtrA family.</text>
</comment>
<reference evidence="8 9" key="1">
    <citation type="submission" date="2015-12" db="EMBL/GenBank/DDBJ databases">
        <title>Serinicoccus chungangenesis strain CD08_5 genome sequencing and assembly.</title>
        <authorList>
            <person name="Chander A.M."/>
            <person name="Kaur G."/>
            <person name="Nair G.R."/>
            <person name="Dhawan D.K."/>
            <person name="Kochhar R.K."/>
            <person name="Mayilraj S."/>
            <person name="Bhadada S.K."/>
        </authorList>
    </citation>
    <scope>NUCLEOTIDE SEQUENCE [LARGE SCALE GENOMIC DNA]</scope>
    <source>
        <strain evidence="8 9">CD08_5</strain>
    </source>
</reference>
<feature type="domain" description="GtrA/DPMS transmembrane" evidence="7">
    <location>
        <begin position="20"/>
        <end position="133"/>
    </location>
</feature>
<evidence type="ECO:0000256" key="3">
    <source>
        <dbReference type="ARBA" id="ARBA00022692"/>
    </source>
</evidence>
<dbReference type="RefSeq" id="WP_058890122.1">
    <property type="nucleotide sequence ID" value="NZ_LQBL01000003.1"/>
</dbReference>
<dbReference type="Proteomes" id="UP000054837">
    <property type="component" value="Unassembled WGS sequence"/>
</dbReference>
<dbReference type="GO" id="GO:0005886">
    <property type="term" value="C:plasma membrane"/>
    <property type="evidence" value="ECO:0007669"/>
    <property type="project" value="TreeGrafter"/>
</dbReference>
<evidence type="ECO:0000259" key="7">
    <source>
        <dbReference type="Pfam" id="PF04138"/>
    </source>
</evidence>
<dbReference type="PANTHER" id="PTHR38459">
    <property type="entry name" value="PROPHAGE BACTOPRENOL-LINKED GLUCOSE TRANSLOCASE HOMOLOG"/>
    <property type="match status" value="1"/>
</dbReference>
<dbReference type="OrthoDB" id="3259601at2"/>
<keyword evidence="5 6" id="KW-0472">Membrane</keyword>
<evidence type="ECO:0000256" key="4">
    <source>
        <dbReference type="ARBA" id="ARBA00022989"/>
    </source>
</evidence>
<dbReference type="EMBL" id="LQBL01000003">
    <property type="protein sequence ID" value="KUG58445.1"/>
    <property type="molecule type" value="Genomic_DNA"/>
</dbReference>
<feature type="transmembrane region" description="Helical" evidence="6">
    <location>
        <begin position="110"/>
        <end position="128"/>
    </location>
</feature>
<keyword evidence="9" id="KW-1185">Reference proteome</keyword>
<dbReference type="InterPro" id="IPR007267">
    <property type="entry name" value="GtrA_DPMS_TM"/>
</dbReference>
<protein>
    <submittedName>
        <fullName evidence="8">Polysaccharide synthesis protein GtrA</fullName>
    </submittedName>
</protein>
<keyword evidence="4 6" id="KW-1133">Transmembrane helix</keyword>
<evidence type="ECO:0000256" key="6">
    <source>
        <dbReference type="SAM" id="Phobius"/>
    </source>
</evidence>
<dbReference type="AlphaFoldDB" id="A0A0W8IEQ1"/>
<dbReference type="STRING" id="767452.AVL62_11125"/>
<evidence type="ECO:0000256" key="2">
    <source>
        <dbReference type="ARBA" id="ARBA00009399"/>
    </source>
</evidence>
<keyword evidence="3 6" id="KW-0812">Transmembrane</keyword>
<comment type="caution">
    <text evidence="8">The sequence shown here is derived from an EMBL/GenBank/DDBJ whole genome shotgun (WGS) entry which is preliminary data.</text>
</comment>
<name>A0A0W8IEQ1_9MICO</name>
<evidence type="ECO:0000256" key="5">
    <source>
        <dbReference type="ARBA" id="ARBA00023136"/>
    </source>
</evidence>
<proteinExistence type="inferred from homology"/>
<evidence type="ECO:0000313" key="9">
    <source>
        <dbReference type="Proteomes" id="UP000054837"/>
    </source>
</evidence>
<accession>A0A0W8IEQ1</accession>
<feature type="transmembrane region" description="Helical" evidence="6">
    <location>
        <begin position="44"/>
        <end position="68"/>
    </location>
</feature>
<dbReference type="GO" id="GO:0000271">
    <property type="term" value="P:polysaccharide biosynthetic process"/>
    <property type="evidence" value="ECO:0007669"/>
    <property type="project" value="InterPro"/>
</dbReference>
<gene>
    <name evidence="8" type="ORF">AVL62_11125</name>
</gene>
<sequence length="139" mass="15448">MHSLLPAPLARVVPETAVGFAAISGTTYAIDLTLLALLFDVARWPYPLAVTTGYVVAFGLAFLLNRWLNFQSHGPLGRQTGRYVVTVLANYVLFILALSTTLEWLGVQYLAARLVAGACEAVFMYVMMRTFVFRLKRYP</sequence>
<dbReference type="PANTHER" id="PTHR38459:SF1">
    <property type="entry name" value="PROPHAGE BACTOPRENOL-LINKED GLUCOSE TRANSLOCASE HOMOLOG"/>
    <property type="match status" value="1"/>
</dbReference>
<dbReference type="Pfam" id="PF04138">
    <property type="entry name" value="GtrA_DPMS_TM"/>
    <property type="match status" value="1"/>
</dbReference>
<evidence type="ECO:0000313" key="8">
    <source>
        <dbReference type="EMBL" id="KUG58445.1"/>
    </source>
</evidence>
<dbReference type="InterPro" id="IPR051401">
    <property type="entry name" value="GtrA_CellWall_Glycosyl"/>
</dbReference>